<dbReference type="RefSeq" id="WP_106250076.1">
    <property type="nucleotide sequence ID" value="NZ_PVZC01000007.1"/>
</dbReference>
<dbReference type="AlphaFoldDB" id="A0A2T0PYS6"/>
<evidence type="ECO:0000313" key="4">
    <source>
        <dbReference type="Proteomes" id="UP000237846"/>
    </source>
</evidence>
<dbReference type="Pfam" id="PF08240">
    <property type="entry name" value="ADH_N"/>
    <property type="match status" value="1"/>
</dbReference>
<dbReference type="EMBL" id="PVZC01000007">
    <property type="protein sequence ID" value="PRX96684.1"/>
    <property type="molecule type" value="Genomic_DNA"/>
</dbReference>
<dbReference type="SUPFAM" id="SSF51735">
    <property type="entry name" value="NAD(P)-binding Rossmann-fold domains"/>
    <property type="match status" value="1"/>
</dbReference>
<keyword evidence="4" id="KW-1185">Reference proteome</keyword>
<evidence type="ECO:0000313" key="3">
    <source>
        <dbReference type="EMBL" id="PRX96684.1"/>
    </source>
</evidence>
<dbReference type="GO" id="GO:0016491">
    <property type="term" value="F:oxidoreductase activity"/>
    <property type="evidence" value="ECO:0007669"/>
    <property type="project" value="InterPro"/>
</dbReference>
<gene>
    <name evidence="3" type="ORF">CLV72_107207</name>
</gene>
<dbReference type="Gene3D" id="3.40.50.720">
    <property type="entry name" value="NAD(P)-binding Rossmann-like Domain"/>
    <property type="match status" value="1"/>
</dbReference>
<dbReference type="OrthoDB" id="3727682at2"/>
<organism evidence="3 4">
    <name type="scientific">Allonocardiopsis opalescens</name>
    <dbReference type="NCBI Taxonomy" id="1144618"/>
    <lineage>
        <taxon>Bacteria</taxon>
        <taxon>Bacillati</taxon>
        <taxon>Actinomycetota</taxon>
        <taxon>Actinomycetes</taxon>
        <taxon>Streptosporangiales</taxon>
        <taxon>Allonocardiopsis</taxon>
    </lineage>
</organism>
<dbReference type="InterPro" id="IPR052733">
    <property type="entry name" value="Chloroplast_QOR"/>
</dbReference>
<dbReference type="InterPro" id="IPR011032">
    <property type="entry name" value="GroES-like_sf"/>
</dbReference>
<dbReference type="InterPro" id="IPR002364">
    <property type="entry name" value="Quin_OxRdtase/zeta-crystal_CS"/>
</dbReference>
<dbReference type="Proteomes" id="UP000237846">
    <property type="component" value="Unassembled WGS sequence"/>
</dbReference>
<dbReference type="Gene3D" id="3.90.180.10">
    <property type="entry name" value="Medium-chain alcohol dehydrogenases, catalytic domain"/>
    <property type="match status" value="1"/>
</dbReference>
<name>A0A2T0PYS6_9ACTN</name>
<feature type="region of interest" description="Disordered" evidence="1">
    <location>
        <begin position="1"/>
        <end position="22"/>
    </location>
</feature>
<dbReference type="CDD" id="cd08267">
    <property type="entry name" value="MDR1"/>
    <property type="match status" value="1"/>
</dbReference>
<feature type="domain" description="Enoyl reductase (ER)" evidence="2">
    <location>
        <begin position="10"/>
        <end position="325"/>
    </location>
</feature>
<dbReference type="PANTHER" id="PTHR44013:SF1">
    <property type="entry name" value="ZINC-TYPE ALCOHOL DEHYDROGENASE-LIKE PROTEIN C16A3.02C"/>
    <property type="match status" value="1"/>
</dbReference>
<reference evidence="3 4" key="1">
    <citation type="submission" date="2018-03" db="EMBL/GenBank/DDBJ databases">
        <title>Genomic Encyclopedia of Archaeal and Bacterial Type Strains, Phase II (KMG-II): from individual species to whole genera.</title>
        <authorList>
            <person name="Goeker M."/>
        </authorList>
    </citation>
    <scope>NUCLEOTIDE SEQUENCE [LARGE SCALE GENOMIC DNA]</scope>
    <source>
        <strain evidence="3 4">DSM 45601</strain>
    </source>
</reference>
<comment type="caution">
    <text evidence="3">The sequence shown here is derived from an EMBL/GenBank/DDBJ whole genome shotgun (WGS) entry which is preliminary data.</text>
</comment>
<proteinExistence type="predicted"/>
<evidence type="ECO:0000259" key="2">
    <source>
        <dbReference type="SMART" id="SM00829"/>
    </source>
</evidence>
<dbReference type="InterPro" id="IPR020843">
    <property type="entry name" value="ER"/>
</dbReference>
<dbReference type="PANTHER" id="PTHR44013">
    <property type="entry name" value="ZINC-TYPE ALCOHOL DEHYDROGENASE-LIKE PROTEIN C16A3.02C"/>
    <property type="match status" value="1"/>
</dbReference>
<dbReference type="Pfam" id="PF13602">
    <property type="entry name" value="ADH_zinc_N_2"/>
    <property type="match status" value="1"/>
</dbReference>
<dbReference type="SUPFAM" id="SSF50129">
    <property type="entry name" value="GroES-like"/>
    <property type="match status" value="1"/>
</dbReference>
<dbReference type="PROSITE" id="PS01162">
    <property type="entry name" value="QOR_ZETA_CRYSTAL"/>
    <property type="match status" value="1"/>
</dbReference>
<dbReference type="InterPro" id="IPR013154">
    <property type="entry name" value="ADH-like_N"/>
</dbReference>
<dbReference type="InterPro" id="IPR036291">
    <property type="entry name" value="NAD(P)-bd_dom_sf"/>
</dbReference>
<accession>A0A2T0PYS6</accession>
<protein>
    <submittedName>
        <fullName evidence="3">NADPH:quinone reductase-like Zn-dependent oxidoreductase</fullName>
    </submittedName>
</protein>
<dbReference type="GO" id="GO:0008270">
    <property type="term" value="F:zinc ion binding"/>
    <property type="evidence" value="ECO:0007669"/>
    <property type="project" value="InterPro"/>
</dbReference>
<dbReference type="SMART" id="SM00829">
    <property type="entry name" value="PKS_ER"/>
    <property type="match status" value="1"/>
</dbReference>
<evidence type="ECO:0000256" key="1">
    <source>
        <dbReference type="SAM" id="MobiDB-lite"/>
    </source>
</evidence>
<sequence>MKAYVQRSYGSPDSLRLEDVPRPVPGDDEVLVRVHATSVNPYDWHNMRGEPRVARVLGELGLRRPKIPVLGADLAGTVAEAGAKVTEFAPGDEVFAMVEGGGFAEYACVRAELLARKPRNLSFEQAAAVPLAANTALVAVRDDGGVRSGHRVLVNGASGGVGTFAVQIARALGASVTGVCGPRNVTMVKSIGADDVVDYTVADFTRTGRHHDLVVDIAGSRSMPACRRALAPKGGYVVVGGPPGRWVQPMGHVMAGLALAPLLSQRAALTNVLSRTDKKAMLETLTGLIESGEVTPVIDRTYPFDKIPAAVGYLEQGHASGKVVVTV</sequence>